<evidence type="ECO:0008006" key="9">
    <source>
        <dbReference type="Google" id="ProtNLM"/>
    </source>
</evidence>
<proteinExistence type="inferred from homology"/>
<gene>
    <name evidence="7" type="ORF">EEDITHA_LOCUS22190</name>
</gene>
<keyword evidence="4 6" id="KW-1133">Transmembrane helix</keyword>
<dbReference type="InterPro" id="IPR037185">
    <property type="entry name" value="EmrE-like"/>
</dbReference>
<reference evidence="7" key="1">
    <citation type="submission" date="2022-03" db="EMBL/GenBank/DDBJ databases">
        <authorList>
            <person name="Tunstrom K."/>
        </authorList>
    </citation>
    <scope>NUCLEOTIDE SEQUENCE</scope>
</reference>
<dbReference type="Pfam" id="PF05653">
    <property type="entry name" value="Mg_trans_NIPA"/>
    <property type="match status" value="1"/>
</dbReference>
<feature type="transmembrane region" description="Helical" evidence="6">
    <location>
        <begin position="43"/>
        <end position="63"/>
    </location>
</feature>
<evidence type="ECO:0000313" key="7">
    <source>
        <dbReference type="EMBL" id="CAH2108234.1"/>
    </source>
</evidence>
<feature type="transmembrane region" description="Helical" evidence="6">
    <location>
        <begin position="12"/>
        <end position="31"/>
    </location>
</feature>
<evidence type="ECO:0000256" key="1">
    <source>
        <dbReference type="ARBA" id="ARBA00004141"/>
    </source>
</evidence>
<dbReference type="InterPro" id="IPR008521">
    <property type="entry name" value="Mg_trans_NIPA"/>
</dbReference>
<keyword evidence="5 6" id="KW-0472">Membrane</keyword>
<evidence type="ECO:0000313" key="8">
    <source>
        <dbReference type="Proteomes" id="UP001153954"/>
    </source>
</evidence>
<name>A0AAU9VA67_EUPED</name>
<feature type="transmembrane region" description="Helical" evidence="6">
    <location>
        <begin position="216"/>
        <end position="237"/>
    </location>
</feature>
<comment type="similarity">
    <text evidence="2">Belongs to the NIPA family.</text>
</comment>
<feature type="transmembrane region" description="Helical" evidence="6">
    <location>
        <begin position="111"/>
        <end position="130"/>
    </location>
</feature>
<keyword evidence="3 6" id="KW-0812">Transmembrane</keyword>
<keyword evidence="8" id="KW-1185">Reference proteome</keyword>
<evidence type="ECO:0000256" key="2">
    <source>
        <dbReference type="ARBA" id="ARBA00007230"/>
    </source>
</evidence>
<dbReference type="PANTHER" id="PTHR12570">
    <property type="match status" value="1"/>
</dbReference>
<protein>
    <recommendedName>
        <fullName evidence="9">Magnesium transporter NIPA2</fullName>
    </recommendedName>
</protein>
<dbReference type="GO" id="GO:0015095">
    <property type="term" value="F:magnesium ion transmembrane transporter activity"/>
    <property type="evidence" value="ECO:0007669"/>
    <property type="project" value="InterPro"/>
</dbReference>
<evidence type="ECO:0000256" key="5">
    <source>
        <dbReference type="ARBA" id="ARBA00023136"/>
    </source>
</evidence>
<feature type="transmembrane region" description="Helical" evidence="6">
    <location>
        <begin position="356"/>
        <end position="378"/>
    </location>
</feature>
<evidence type="ECO:0000256" key="6">
    <source>
        <dbReference type="SAM" id="Phobius"/>
    </source>
</evidence>
<accession>A0AAU9VA67</accession>
<feature type="transmembrane region" description="Helical" evidence="6">
    <location>
        <begin position="182"/>
        <end position="204"/>
    </location>
</feature>
<sequence>MNEGGFDNESFIIGLSLAISSSLFIGSSFIIKKVALKKVTSLGITRAAAGGYAYLKQWIWWLGLLTMGVGEAANLLAYAFAPAALVTPLGALSVLVAAILSSRFLQEKLNFIGKIGCFLCVIGSIIFVIHSPKNEEIHSFSELSKKLTDYVFLSYVLIIFIMTFIVKTVFVPRFGNTNVTVYLLICSSVGSLTVVFCKGVALAIKDTISSDVNNLTNFMFWLLLFMSILCIIVQMNYLNKALDIFNTSVVTPIYYVMFTILVIIASGILFREWEHMKTEDILGCICGFLILMIAVFTLNAFKDFKVAFKDFKLNSEQQFGTNVSTSHSVSPKNTIVLFKIFNTSPIIKKVVENDSFILLSIIFILKVVSLLIVDIILYT</sequence>
<organism evidence="7 8">
    <name type="scientific">Euphydryas editha</name>
    <name type="common">Edith's checkerspot</name>
    <dbReference type="NCBI Taxonomy" id="104508"/>
    <lineage>
        <taxon>Eukaryota</taxon>
        <taxon>Metazoa</taxon>
        <taxon>Ecdysozoa</taxon>
        <taxon>Arthropoda</taxon>
        <taxon>Hexapoda</taxon>
        <taxon>Insecta</taxon>
        <taxon>Pterygota</taxon>
        <taxon>Neoptera</taxon>
        <taxon>Endopterygota</taxon>
        <taxon>Lepidoptera</taxon>
        <taxon>Glossata</taxon>
        <taxon>Ditrysia</taxon>
        <taxon>Papilionoidea</taxon>
        <taxon>Nymphalidae</taxon>
        <taxon>Nymphalinae</taxon>
        <taxon>Euphydryas</taxon>
    </lineage>
</organism>
<comment type="caution">
    <text evidence="7">The sequence shown here is derived from an EMBL/GenBank/DDBJ whole genome shotgun (WGS) entry which is preliminary data.</text>
</comment>
<dbReference type="Proteomes" id="UP001153954">
    <property type="component" value="Unassembled WGS sequence"/>
</dbReference>
<feature type="transmembrane region" description="Helical" evidence="6">
    <location>
        <begin position="281"/>
        <end position="301"/>
    </location>
</feature>
<feature type="transmembrane region" description="Helical" evidence="6">
    <location>
        <begin position="75"/>
        <end position="99"/>
    </location>
</feature>
<dbReference type="EMBL" id="CAKOGL010000031">
    <property type="protein sequence ID" value="CAH2108234.1"/>
    <property type="molecule type" value="Genomic_DNA"/>
</dbReference>
<dbReference type="AlphaFoldDB" id="A0AAU9VA67"/>
<comment type="subcellular location">
    <subcellularLocation>
        <location evidence="1">Membrane</location>
        <topology evidence="1">Multi-pass membrane protein</topology>
    </subcellularLocation>
</comment>
<feature type="transmembrane region" description="Helical" evidence="6">
    <location>
        <begin position="249"/>
        <end position="269"/>
    </location>
</feature>
<dbReference type="GO" id="GO:0016020">
    <property type="term" value="C:membrane"/>
    <property type="evidence" value="ECO:0007669"/>
    <property type="project" value="UniProtKB-SubCell"/>
</dbReference>
<evidence type="ECO:0000256" key="3">
    <source>
        <dbReference type="ARBA" id="ARBA00022692"/>
    </source>
</evidence>
<feature type="transmembrane region" description="Helical" evidence="6">
    <location>
        <begin position="150"/>
        <end position="170"/>
    </location>
</feature>
<dbReference type="SUPFAM" id="SSF103481">
    <property type="entry name" value="Multidrug resistance efflux transporter EmrE"/>
    <property type="match status" value="1"/>
</dbReference>
<evidence type="ECO:0000256" key="4">
    <source>
        <dbReference type="ARBA" id="ARBA00022989"/>
    </source>
</evidence>
<dbReference type="PANTHER" id="PTHR12570:SF92">
    <property type="entry name" value="SPICHTHYIN, ISOFORM B"/>
    <property type="match status" value="1"/>
</dbReference>